<evidence type="ECO:0000313" key="3">
    <source>
        <dbReference type="Proteomes" id="UP000236520"/>
    </source>
</evidence>
<name>A0A2J7ZFA1_STRMQ</name>
<feature type="compositionally biased region" description="Basic and acidic residues" evidence="1">
    <location>
        <begin position="7"/>
        <end position="20"/>
    </location>
</feature>
<protein>
    <submittedName>
        <fullName evidence="2">Uncharacterized protein</fullName>
    </submittedName>
</protein>
<comment type="caution">
    <text evidence="2">The sequence shown here is derived from an EMBL/GenBank/DDBJ whole genome shotgun (WGS) entry which is preliminary data.</text>
</comment>
<gene>
    <name evidence="2" type="ORF">SMF913_14969</name>
</gene>
<dbReference type="InterPro" id="IPR038063">
    <property type="entry name" value="Transpep_catalytic_dom"/>
</dbReference>
<proteinExistence type="predicted"/>
<dbReference type="Proteomes" id="UP000236520">
    <property type="component" value="Unassembled WGS sequence"/>
</dbReference>
<dbReference type="AlphaFoldDB" id="A0A2J7ZFA1"/>
<dbReference type="EMBL" id="LJIW01000001">
    <property type="protein sequence ID" value="PNG98944.1"/>
    <property type="molecule type" value="Genomic_DNA"/>
</dbReference>
<reference evidence="2 3" key="1">
    <citation type="submission" date="2015-09" db="EMBL/GenBank/DDBJ databases">
        <title>Genome sequence, genome mining and natural product profiling of a biocontrol bacterium Streptomyces malaysiensis F913.</title>
        <authorList>
            <person name="Xu Y."/>
            <person name="Wei J."/>
            <person name="Xie J."/>
            <person name="Li T."/>
            <person name="Zhou Z."/>
        </authorList>
    </citation>
    <scope>NUCLEOTIDE SEQUENCE [LARGE SCALE GENOMIC DNA]</scope>
    <source>
        <strain evidence="2 3">F913</strain>
    </source>
</reference>
<dbReference type="RefSeq" id="WP_102935312.1">
    <property type="nucleotide sequence ID" value="NZ_LJIW01000001.1"/>
</dbReference>
<feature type="region of interest" description="Disordered" evidence="1">
    <location>
        <begin position="1"/>
        <end position="21"/>
    </location>
</feature>
<accession>A0A2J7ZFA1</accession>
<organism evidence="2 3">
    <name type="scientific">Streptomyces malaysiensis</name>
    <dbReference type="NCBI Taxonomy" id="92644"/>
    <lineage>
        <taxon>Bacteria</taxon>
        <taxon>Bacillati</taxon>
        <taxon>Actinomycetota</taxon>
        <taxon>Actinomycetes</taxon>
        <taxon>Kitasatosporales</taxon>
        <taxon>Streptomycetaceae</taxon>
        <taxon>Streptomyces</taxon>
        <taxon>Streptomyces violaceusniger group</taxon>
    </lineage>
</organism>
<dbReference type="Gene3D" id="2.40.440.10">
    <property type="entry name" value="L,D-transpeptidase catalytic domain-like"/>
    <property type="match status" value="1"/>
</dbReference>
<keyword evidence="3" id="KW-1185">Reference proteome</keyword>
<evidence type="ECO:0000313" key="2">
    <source>
        <dbReference type="EMBL" id="PNG98944.1"/>
    </source>
</evidence>
<evidence type="ECO:0000256" key="1">
    <source>
        <dbReference type="SAM" id="MobiDB-lite"/>
    </source>
</evidence>
<sequence length="73" mass="8244">MNAGDSRYLRRDGEGRDHFGRTNMRHRCVDMSLADGKWFYNRATQGDIVHITGSTRAAVPGKGFGDWNLPYPS</sequence>